<dbReference type="AlphaFoldDB" id="A0A0C9QLC4"/>
<organism evidence="2">
    <name type="scientific">Wollemia nobilis</name>
    <dbReference type="NCBI Taxonomy" id="56998"/>
    <lineage>
        <taxon>Eukaryota</taxon>
        <taxon>Viridiplantae</taxon>
        <taxon>Streptophyta</taxon>
        <taxon>Embryophyta</taxon>
        <taxon>Tracheophyta</taxon>
        <taxon>Spermatophyta</taxon>
        <taxon>Pinopsida</taxon>
        <taxon>Pinidae</taxon>
        <taxon>Conifers II</taxon>
        <taxon>Araucariales</taxon>
        <taxon>Araucariaceae</taxon>
        <taxon>Wollemia</taxon>
    </lineage>
</organism>
<dbReference type="EMBL" id="GCHU01028262">
    <property type="protein sequence ID" value="JAG85405.1"/>
    <property type="molecule type" value="Transcribed_RNA"/>
</dbReference>
<dbReference type="CDD" id="cd00158">
    <property type="entry name" value="RHOD"/>
    <property type="match status" value="1"/>
</dbReference>
<name>A0A0C9QLC4_9CONI</name>
<dbReference type="PANTHER" id="PTHR45431">
    <property type="entry name" value="RHODANESE-LIKE DOMAIN-CONTAINING PROTEIN 15, CHLOROPLASTIC"/>
    <property type="match status" value="1"/>
</dbReference>
<proteinExistence type="predicted"/>
<dbReference type="Pfam" id="PF00581">
    <property type="entry name" value="Rhodanese"/>
    <property type="match status" value="1"/>
</dbReference>
<dbReference type="Gene3D" id="3.40.250.10">
    <property type="entry name" value="Rhodanese-like domain"/>
    <property type="match status" value="1"/>
</dbReference>
<dbReference type="InterPro" id="IPR036873">
    <property type="entry name" value="Rhodanese-like_dom_sf"/>
</dbReference>
<feature type="domain" description="Rhodanese" evidence="1">
    <location>
        <begin position="89"/>
        <end position="188"/>
    </location>
</feature>
<accession>A0A0C9QLC4</accession>
<dbReference type="PROSITE" id="PS50206">
    <property type="entry name" value="RHODANESE_3"/>
    <property type="match status" value="1"/>
</dbReference>
<dbReference type="SMART" id="SM00450">
    <property type="entry name" value="RHOD"/>
    <property type="match status" value="1"/>
</dbReference>
<evidence type="ECO:0000259" key="1">
    <source>
        <dbReference type="PROSITE" id="PS50206"/>
    </source>
</evidence>
<dbReference type="InterPro" id="IPR052367">
    <property type="entry name" value="Thiosulfate_ST/Rhodanese-like"/>
</dbReference>
<protein>
    <submittedName>
        <fullName evidence="2">TSA: Wollemia nobilis Ref_Wollemi_Transcript_28481_1030 transcribed RNA sequence</fullName>
    </submittedName>
</protein>
<evidence type="ECO:0000313" key="2">
    <source>
        <dbReference type="EMBL" id="JAG85405.1"/>
    </source>
</evidence>
<dbReference type="PANTHER" id="PTHR45431:SF3">
    <property type="entry name" value="RHODANESE-LIKE DOMAIN-CONTAINING PROTEIN 15, CHLOROPLASTIC"/>
    <property type="match status" value="1"/>
</dbReference>
<dbReference type="SUPFAM" id="SSF52821">
    <property type="entry name" value="Rhodanese/Cell cycle control phosphatase"/>
    <property type="match status" value="1"/>
</dbReference>
<sequence>MDITLSHRWNRCLHFSSNFSSGRALVNKFGATPAIIAFEDSRQRVAVQKVSQNSVVSRRLYSKRTQATRIRMETTSPKTVSVQIAHELVQAGHRYMDVRTPEEFNAGHVEGAVNVPYMFRAGEGMIKNPNFIQEVLSHFSKDDEVVVGCQSGRRSLMAAKDLISAEFTGVTDVGGGYSAWVQSGLPVKCNM</sequence>
<reference evidence="2" key="1">
    <citation type="submission" date="2015-02" db="EMBL/GenBank/DDBJ databases">
        <title>A transcriptome of Wollemia nobilis - a relic of Gondwana.</title>
        <authorList>
            <person name="Chia J.Y."/>
            <person name="Leong Y.S."/>
            <person name="Abdul Karim S."/>
            <person name="Wan Azmi N."/>
            <person name="Hercus R."/>
            <person name="Croft L."/>
        </authorList>
    </citation>
    <scope>NUCLEOTIDE SEQUENCE</scope>
    <source>
        <strain evidence="2">MaeBrown</strain>
        <tissue evidence="2">Leaf</tissue>
    </source>
</reference>
<dbReference type="InterPro" id="IPR001763">
    <property type="entry name" value="Rhodanese-like_dom"/>
</dbReference>